<dbReference type="EMBL" id="JASCZI010211482">
    <property type="protein sequence ID" value="MED6192747.1"/>
    <property type="molecule type" value="Genomic_DNA"/>
</dbReference>
<name>A0ABU6X532_9FABA</name>
<evidence type="ECO:0000313" key="2">
    <source>
        <dbReference type="Proteomes" id="UP001341840"/>
    </source>
</evidence>
<feature type="non-terminal residue" evidence="1">
    <location>
        <position position="1"/>
    </location>
</feature>
<gene>
    <name evidence="1" type="ORF">PIB30_013130</name>
</gene>
<comment type="caution">
    <text evidence="1">The sequence shown here is derived from an EMBL/GenBank/DDBJ whole genome shotgun (WGS) entry which is preliminary data.</text>
</comment>
<dbReference type="Proteomes" id="UP001341840">
    <property type="component" value="Unassembled WGS sequence"/>
</dbReference>
<accession>A0ABU6X532</accession>
<keyword evidence="2" id="KW-1185">Reference proteome</keyword>
<evidence type="ECO:0000313" key="1">
    <source>
        <dbReference type="EMBL" id="MED6192747.1"/>
    </source>
</evidence>
<reference evidence="1 2" key="1">
    <citation type="journal article" date="2023" name="Plants (Basel)">
        <title>Bridging the Gap: Combining Genomics and Transcriptomics Approaches to Understand Stylosanthes scabra, an Orphan Legume from the Brazilian Caatinga.</title>
        <authorList>
            <person name="Ferreira-Neto J.R.C."/>
            <person name="da Silva M.D."/>
            <person name="Binneck E."/>
            <person name="de Melo N.F."/>
            <person name="da Silva R.H."/>
            <person name="de Melo A.L.T.M."/>
            <person name="Pandolfi V."/>
            <person name="Bustamante F.O."/>
            <person name="Brasileiro-Vidal A.C."/>
            <person name="Benko-Iseppon A.M."/>
        </authorList>
    </citation>
    <scope>NUCLEOTIDE SEQUENCE [LARGE SCALE GENOMIC DNA]</scope>
    <source>
        <tissue evidence="1">Leaves</tissue>
    </source>
</reference>
<sequence>DNPISSLSRGHIVKRFTSWSTSGPRATSSKASSFDNLSGGIHREYHNCNGNNWGWRNLYVEYR</sequence>
<proteinExistence type="predicted"/>
<organism evidence="1 2">
    <name type="scientific">Stylosanthes scabra</name>
    <dbReference type="NCBI Taxonomy" id="79078"/>
    <lineage>
        <taxon>Eukaryota</taxon>
        <taxon>Viridiplantae</taxon>
        <taxon>Streptophyta</taxon>
        <taxon>Embryophyta</taxon>
        <taxon>Tracheophyta</taxon>
        <taxon>Spermatophyta</taxon>
        <taxon>Magnoliopsida</taxon>
        <taxon>eudicotyledons</taxon>
        <taxon>Gunneridae</taxon>
        <taxon>Pentapetalae</taxon>
        <taxon>rosids</taxon>
        <taxon>fabids</taxon>
        <taxon>Fabales</taxon>
        <taxon>Fabaceae</taxon>
        <taxon>Papilionoideae</taxon>
        <taxon>50 kb inversion clade</taxon>
        <taxon>dalbergioids sensu lato</taxon>
        <taxon>Dalbergieae</taxon>
        <taxon>Pterocarpus clade</taxon>
        <taxon>Stylosanthes</taxon>
    </lineage>
</organism>
<protein>
    <submittedName>
        <fullName evidence="1">Uncharacterized protein</fullName>
    </submittedName>
</protein>